<gene>
    <name evidence="3" type="ORF">C8D89_10168</name>
</gene>
<feature type="transmembrane region" description="Helical" evidence="1">
    <location>
        <begin position="53"/>
        <end position="80"/>
    </location>
</feature>
<dbReference type="RefSeq" id="WP_116706108.1">
    <property type="nucleotide sequence ID" value="NZ_QEKW01000001.1"/>
</dbReference>
<accession>A0A2U1FPX4</accession>
<evidence type="ECO:0000313" key="3">
    <source>
        <dbReference type="EMBL" id="PVZ14204.1"/>
    </source>
</evidence>
<feature type="transmembrane region" description="Helical" evidence="1">
    <location>
        <begin position="7"/>
        <end position="33"/>
    </location>
</feature>
<comment type="caution">
    <text evidence="3">The sequence shown here is derived from an EMBL/GenBank/DDBJ whole genome shotgun (WGS) entry which is preliminary data.</text>
</comment>
<dbReference type="Pfam" id="PF19803">
    <property type="entry name" value="DUF6286"/>
    <property type="match status" value="1"/>
</dbReference>
<dbReference type="Proteomes" id="UP000245639">
    <property type="component" value="Unassembled WGS sequence"/>
</dbReference>
<evidence type="ECO:0000313" key="4">
    <source>
        <dbReference type="Proteomes" id="UP000245639"/>
    </source>
</evidence>
<proteinExistence type="predicted"/>
<feature type="domain" description="DUF6286" evidence="2">
    <location>
        <begin position="69"/>
        <end position="170"/>
    </location>
</feature>
<keyword evidence="1" id="KW-0472">Membrane</keyword>
<evidence type="ECO:0000259" key="2">
    <source>
        <dbReference type="Pfam" id="PF19803"/>
    </source>
</evidence>
<protein>
    <recommendedName>
        <fullName evidence="2">DUF6286 domain-containing protein</fullName>
    </recommendedName>
</protein>
<dbReference type="AlphaFoldDB" id="A0A2U1FPX4"/>
<keyword evidence="1" id="KW-0812">Transmembrane</keyword>
<name>A0A2U1FPX4_9PSEU</name>
<keyword evidence="1" id="KW-1133">Transmembrane helix</keyword>
<reference evidence="3 4" key="1">
    <citation type="submission" date="2018-04" db="EMBL/GenBank/DDBJ databases">
        <title>Genomic Encyclopedia of Type Strains, Phase IV (KMG-IV): sequencing the most valuable type-strain genomes for metagenomic binning, comparative biology and taxonomic classification.</title>
        <authorList>
            <person name="Goeker M."/>
        </authorList>
    </citation>
    <scope>NUCLEOTIDE SEQUENCE [LARGE SCALE GENOMIC DNA]</scope>
    <source>
        <strain evidence="3 4">DSM 45771</strain>
    </source>
</reference>
<keyword evidence="4" id="KW-1185">Reference proteome</keyword>
<dbReference type="EMBL" id="QEKW01000001">
    <property type="protein sequence ID" value="PVZ14204.1"/>
    <property type="molecule type" value="Genomic_DNA"/>
</dbReference>
<evidence type="ECO:0000256" key="1">
    <source>
        <dbReference type="SAM" id="Phobius"/>
    </source>
</evidence>
<dbReference type="InterPro" id="IPR046253">
    <property type="entry name" value="DUF6286"/>
</dbReference>
<organism evidence="3 4">
    <name type="scientific">Actinomycetospora cinnamomea</name>
    <dbReference type="NCBI Taxonomy" id="663609"/>
    <lineage>
        <taxon>Bacteria</taxon>
        <taxon>Bacillati</taxon>
        <taxon>Actinomycetota</taxon>
        <taxon>Actinomycetes</taxon>
        <taxon>Pseudonocardiales</taxon>
        <taxon>Pseudonocardiaceae</taxon>
        <taxon>Actinomycetospora</taxon>
    </lineage>
</organism>
<sequence length="177" mass="18759">MRLLLRVLAPLLGLALAVVGLAIVVETVTLWVAPASSPLIVPWPSWRTAIEGLTWQSGVVRGVAIGVGVVGLLVLLLGLVARRHDVYLADPVPEVTVTTSPRSLARAVGHEVRSHEDVVSASVVATTKRITVKASTLDPADTVRDAVRARVDELLGRLPLARRPRVAVSVTTTKGVK</sequence>
<dbReference type="OrthoDB" id="5191564at2"/>